<feature type="transmembrane region" description="Helical" evidence="7">
    <location>
        <begin position="147"/>
        <end position="168"/>
    </location>
</feature>
<evidence type="ECO:0000256" key="6">
    <source>
        <dbReference type="ARBA" id="ARBA00023136"/>
    </source>
</evidence>
<comment type="subcellular location">
    <subcellularLocation>
        <location evidence="1">Membrane</location>
        <topology evidence="1">Multi-pass membrane protein</topology>
    </subcellularLocation>
</comment>
<dbReference type="Pfam" id="PF00999">
    <property type="entry name" value="Na_H_Exchanger"/>
    <property type="match status" value="1"/>
</dbReference>
<dbReference type="InterPro" id="IPR038770">
    <property type="entry name" value="Na+/solute_symporter_sf"/>
</dbReference>
<name>A0ABT2EJG7_9BACT</name>
<comment type="similarity">
    <text evidence="2">Belongs to the monovalent cation:proton antiporter 2 (CPA2) transporter (TC 2.A.37) family.</text>
</comment>
<protein>
    <submittedName>
        <fullName evidence="9">CPA2 family monovalent cation:H+ antiporter-2</fullName>
    </submittedName>
</protein>
<sequence length="376" mass="41030">MSEHGVLERELFGFALALILLAVSGSIARFIRLPVLLGYLAAGLLAQPLLRPFPSLILLSSVGVMLLLFFLGMEFDWRRLLTSPHRLLVTAADLALNFVLPFTLFLALGLPYPAAFVIAMALYPTSSAITISALLQFRRLANPETETIVWVLVGEDLAIIALLAIASGLTGEGIGLTSVATAFAFILVMLVASVVLTRPLEWLFERIPSELDNLITLGIIVFVSAIAYMLHLSEALGAFLAGLLFGGTRDREELEQRLHVLRELGTAVFFFTFGLQTPLKISVAGALWGLVVLVLGVAMKTITAWVSGIIEGLRRRARLRLLFSLWVRGEFSIIALFMGRKVLPEVWQEAMSWFVIASIVVGLIALSLAGKFAERA</sequence>
<accession>A0ABT2EJG7</accession>
<evidence type="ECO:0000256" key="7">
    <source>
        <dbReference type="SAM" id="Phobius"/>
    </source>
</evidence>
<evidence type="ECO:0000256" key="1">
    <source>
        <dbReference type="ARBA" id="ARBA00004141"/>
    </source>
</evidence>
<dbReference type="PANTHER" id="PTHR42751:SF3">
    <property type="entry name" value="SODIUM_GLUTAMATE SYMPORTER"/>
    <property type="match status" value="1"/>
</dbReference>
<feature type="transmembrane region" description="Helical" evidence="7">
    <location>
        <begin position="319"/>
        <end position="338"/>
    </location>
</feature>
<evidence type="ECO:0000256" key="4">
    <source>
        <dbReference type="ARBA" id="ARBA00022692"/>
    </source>
</evidence>
<feature type="transmembrane region" description="Helical" evidence="7">
    <location>
        <begin position="279"/>
        <end position="298"/>
    </location>
</feature>
<feature type="transmembrane region" description="Helical" evidence="7">
    <location>
        <begin position="87"/>
        <end position="108"/>
    </location>
</feature>
<feature type="transmembrane region" description="Helical" evidence="7">
    <location>
        <begin position="53"/>
        <end position="75"/>
    </location>
</feature>
<dbReference type="InterPro" id="IPR006153">
    <property type="entry name" value="Cation/H_exchanger_TM"/>
</dbReference>
<feature type="transmembrane region" description="Helical" evidence="7">
    <location>
        <begin position="114"/>
        <end position="135"/>
    </location>
</feature>
<evidence type="ECO:0000256" key="5">
    <source>
        <dbReference type="ARBA" id="ARBA00022989"/>
    </source>
</evidence>
<dbReference type="Gene3D" id="1.20.1530.20">
    <property type="match status" value="1"/>
</dbReference>
<gene>
    <name evidence="9" type="ORF">M2350_000492</name>
</gene>
<evidence type="ECO:0000256" key="3">
    <source>
        <dbReference type="ARBA" id="ARBA00022448"/>
    </source>
</evidence>
<evidence type="ECO:0000259" key="8">
    <source>
        <dbReference type="Pfam" id="PF00999"/>
    </source>
</evidence>
<keyword evidence="10" id="KW-1185">Reference proteome</keyword>
<dbReference type="RefSeq" id="WP_259093466.1">
    <property type="nucleotide sequence ID" value="NZ_CP130454.1"/>
</dbReference>
<feature type="transmembrane region" description="Helical" evidence="7">
    <location>
        <begin position="12"/>
        <end position="33"/>
    </location>
</feature>
<feature type="transmembrane region" description="Helical" evidence="7">
    <location>
        <begin position="350"/>
        <end position="370"/>
    </location>
</feature>
<organism evidence="9 10">
    <name type="scientific">Candidatus Fervidibacter sacchari</name>
    <dbReference type="NCBI Taxonomy" id="1448929"/>
    <lineage>
        <taxon>Bacteria</taxon>
        <taxon>Candidatus Fervidibacterota</taxon>
        <taxon>Candidatus Fervidibacter</taxon>
    </lineage>
</organism>
<keyword evidence="5 7" id="KW-1133">Transmembrane helix</keyword>
<evidence type="ECO:0000313" key="9">
    <source>
        <dbReference type="EMBL" id="MCS3918095.1"/>
    </source>
</evidence>
<evidence type="ECO:0000256" key="2">
    <source>
        <dbReference type="ARBA" id="ARBA00005551"/>
    </source>
</evidence>
<dbReference type="EMBL" id="JANUCP010000001">
    <property type="protein sequence ID" value="MCS3918095.1"/>
    <property type="molecule type" value="Genomic_DNA"/>
</dbReference>
<keyword evidence="4 7" id="KW-0812">Transmembrane</keyword>
<keyword evidence="6 7" id="KW-0472">Membrane</keyword>
<feature type="transmembrane region" description="Helical" evidence="7">
    <location>
        <begin position="217"/>
        <end position="245"/>
    </location>
</feature>
<evidence type="ECO:0000313" key="10">
    <source>
        <dbReference type="Proteomes" id="UP001204798"/>
    </source>
</evidence>
<keyword evidence="3" id="KW-0813">Transport</keyword>
<proteinExistence type="inferred from homology"/>
<dbReference type="PANTHER" id="PTHR42751">
    <property type="entry name" value="SODIUM/HYDROGEN EXCHANGER FAMILY/TRKA DOMAIN PROTEIN"/>
    <property type="match status" value="1"/>
</dbReference>
<comment type="caution">
    <text evidence="9">The sequence shown here is derived from an EMBL/GenBank/DDBJ whole genome shotgun (WGS) entry which is preliminary data.</text>
</comment>
<feature type="transmembrane region" description="Helical" evidence="7">
    <location>
        <begin position="174"/>
        <end position="196"/>
    </location>
</feature>
<feature type="domain" description="Cation/H+ exchanger transmembrane" evidence="8">
    <location>
        <begin position="20"/>
        <end position="361"/>
    </location>
</feature>
<dbReference type="Proteomes" id="UP001204798">
    <property type="component" value="Unassembled WGS sequence"/>
</dbReference>
<reference evidence="9 10" key="1">
    <citation type="submission" date="2022-08" db="EMBL/GenBank/DDBJ databases">
        <title>Bacterial and archaeal communities from various locations to study Microbial Dark Matter (Phase II).</title>
        <authorList>
            <person name="Stepanauskas R."/>
        </authorList>
    </citation>
    <scope>NUCLEOTIDE SEQUENCE [LARGE SCALE GENOMIC DNA]</scope>
    <source>
        <strain evidence="9 10">PD1</strain>
    </source>
</reference>